<protein>
    <submittedName>
        <fullName evidence="1">Uncharacterized protein</fullName>
    </submittedName>
</protein>
<sequence>MYPVSKYVDIIKKYIFSKISTSVFAEDLQNVKNNIDRYFENAQ</sequence>
<dbReference type="Proteomes" id="UP000014073">
    <property type="component" value="Unassembled WGS sequence"/>
</dbReference>
<comment type="caution">
    <text evidence="1">The sequence shown here is derived from an EMBL/GenBank/DDBJ whole genome shotgun (WGS) entry which is preliminary data.</text>
</comment>
<name>S0F444_9BACT</name>
<proteinExistence type="predicted"/>
<dbReference type="STRING" id="547042.BACCOPRO_00083"/>
<gene>
    <name evidence="1" type="ORF">BACCOPRO_00083</name>
</gene>
<organism evidence="1 2">
    <name type="scientific">Phocaeicola coprophilus DSM 18228 = JCM 13818</name>
    <dbReference type="NCBI Taxonomy" id="547042"/>
    <lineage>
        <taxon>Bacteria</taxon>
        <taxon>Pseudomonadati</taxon>
        <taxon>Bacteroidota</taxon>
        <taxon>Bacteroidia</taxon>
        <taxon>Bacteroidales</taxon>
        <taxon>Bacteroidaceae</taxon>
        <taxon>Phocaeicola</taxon>
    </lineage>
</organism>
<reference evidence="1 2" key="1">
    <citation type="submission" date="2008-12" db="EMBL/GenBank/DDBJ databases">
        <authorList>
            <person name="Fulton L."/>
            <person name="Clifton S."/>
            <person name="Fulton B."/>
            <person name="Xu J."/>
            <person name="Minx P."/>
            <person name="Pepin K.H."/>
            <person name="Johnson M."/>
            <person name="Bhonagiri V."/>
            <person name="Nash W.E."/>
            <person name="Mardis E.R."/>
            <person name="Wilson R.K."/>
        </authorList>
    </citation>
    <scope>NUCLEOTIDE SEQUENCE [LARGE SCALE GENOMIC DNA]</scope>
    <source>
        <strain evidence="1 2">DSM 18228</strain>
    </source>
</reference>
<dbReference type="HOGENOM" id="CLU_3229494_0_0_10"/>
<dbReference type="AlphaFoldDB" id="S0F444"/>
<evidence type="ECO:0000313" key="2">
    <source>
        <dbReference type="Proteomes" id="UP000014073"/>
    </source>
</evidence>
<dbReference type="EMBL" id="ACBW01000009">
    <property type="protein sequence ID" value="EEF74624.1"/>
    <property type="molecule type" value="Genomic_DNA"/>
</dbReference>
<evidence type="ECO:0000313" key="1">
    <source>
        <dbReference type="EMBL" id="EEF74624.1"/>
    </source>
</evidence>
<keyword evidence="2" id="KW-1185">Reference proteome</keyword>
<accession>S0F444</accession>